<name>A0ABX0WPA2_9BURK</name>
<evidence type="ECO:0000313" key="2">
    <source>
        <dbReference type="Proteomes" id="UP000783934"/>
    </source>
</evidence>
<sequence length="226" mass="25902">MAKPRKKENRVVKPKIYIFCEGEKTEPSYIRAYINFKYPSSVRLRGAERPVILKDTDKNTPIQLVEVALEYKKSLDFEKDQVWVMYDRESPQKYTDEQHRKAYDEATRNGLNVAISNVCFEYWLLLHLSTSAPAMSNCDALVKSSVFREALLQLGMKQYDKKGKTVKELSIRLMSDNYINAARNNAKNNNENAISAASSKNQAPYQIQPFTNVYELLEAIDEVAAG</sequence>
<comment type="caution">
    <text evidence="1">The sequence shown here is derived from an EMBL/GenBank/DDBJ whole genome shotgun (WGS) entry which is preliminary data.</text>
</comment>
<organism evidence="1 2">
    <name type="scientific">Paenalcaligenes hominis</name>
    <dbReference type="NCBI Taxonomy" id="643674"/>
    <lineage>
        <taxon>Bacteria</taxon>
        <taxon>Pseudomonadati</taxon>
        <taxon>Pseudomonadota</taxon>
        <taxon>Betaproteobacteria</taxon>
        <taxon>Burkholderiales</taxon>
        <taxon>Alcaligenaceae</taxon>
        <taxon>Paenalcaligenes</taxon>
    </lineage>
</organism>
<reference evidence="1 2" key="1">
    <citation type="submission" date="2020-03" db="EMBL/GenBank/DDBJ databases">
        <title>Genomic Encyclopedia of Type Strains, Phase IV (KMG-IV): sequencing the most valuable type-strain genomes for metagenomic binning, comparative biology and taxonomic classification.</title>
        <authorList>
            <person name="Goeker M."/>
        </authorList>
    </citation>
    <scope>NUCLEOTIDE SEQUENCE [LARGE SCALE GENOMIC DNA]</scope>
    <source>
        <strain evidence="1 2">DSM 26613</strain>
    </source>
</reference>
<dbReference type="EMBL" id="JAATIZ010000001">
    <property type="protein sequence ID" value="NJB64580.1"/>
    <property type="molecule type" value="Genomic_DNA"/>
</dbReference>
<proteinExistence type="predicted"/>
<dbReference type="Proteomes" id="UP000783934">
    <property type="component" value="Unassembled WGS sequence"/>
</dbReference>
<dbReference type="Pfam" id="PF13707">
    <property type="entry name" value="RloB"/>
    <property type="match status" value="1"/>
</dbReference>
<protein>
    <recommendedName>
        <fullName evidence="3">RloB domain-containing protein</fullName>
    </recommendedName>
</protein>
<gene>
    <name evidence="1" type="ORF">GGR41_000801</name>
</gene>
<evidence type="ECO:0008006" key="3">
    <source>
        <dbReference type="Google" id="ProtNLM"/>
    </source>
</evidence>
<dbReference type="InterPro" id="IPR025591">
    <property type="entry name" value="RloB"/>
</dbReference>
<accession>A0ABX0WPA2</accession>
<evidence type="ECO:0000313" key="1">
    <source>
        <dbReference type="EMBL" id="NJB64580.1"/>
    </source>
</evidence>
<dbReference type="RefSeq" id="WP_167660733.1">
    <property type="nucleotide sequence ID" value="NZ_BMCQ01000004.1"/>
</dbReference>
<keyword evidence="2" id="KW-1185">Reference proteome</keyword>